<organism evidence="1 2">
    <name type="scientific">Candidatus Methylopumilus planktonicus</name>
    <dbReference type="NCBI Taxonomy" id="1581557"/>
    <lineage>
        <taxon>Bacteria</taxon>
        <taxon>Pseudomonadati</taxon>
        <taxon>Pseudomonadota</taxon>
        <taxon>Betaproteobacteria</taxon>
        <taxon>Nitrosomonadales</taxon>
        <taxon>Methylophilaceae</taxon>
        <taxon>Candidatus Methylopumilus</taxon>
    </lineage>
</organism>
<dbReference type="STRING" id="1581557.BN1208_0528"/>
<sequence length="44" mass="5136">MKSTRILSNEMDLRQSNLKFSTLKVASTIDFLEIYAYTFFVTLV</sequence>
<name>A0A0D6EUN6_9PROT</name>
<evidence type="ECO:0000313" key="1">
    <source>
        <dbReference type="EMBL" id="CEZ19420.1"/>
    </source>
</evidence>
<protein>
    <submittedName>
        <fullName evidence="1">Uncharacterized protein</fullName>
    </submittedName>
</protein>
<dbReference type="KEGG" id="mbat:BN1208_0528"/>
<reference evidence="2" key="1">
    <citation type="submission" date="2014-12" db="EMBL/GenBank/DDBJ databases">
        <authorList>
            <person name="Salcher M.M."/>
        </authorList>
    </citation>
    <scope>NUCLEOTIDE SEQUENCE [LARGE SCALE GENOMIC DNA]</scope>
    <source>
        <strain evidence="2">MMS-10A-171</strain>
    </source>
</reference>
<proteinExistence type="predicted"/>
<dbReference type="AlphaFoldDB" id="A0A0D6EUN6"/>
<dbReference type="Proteomes" id="UP000064007">
    <property type="component" value="Chromosome 1"/>
</dbReference>
<accession>A0A0D6EUN6</accession>
<gene>
    <name evidence="1" type="ORF">BN1208_0528</name>
</gene>
<evidence type="ECO:0000313" key="2">
    <source>
        <dbReference type="Proteomes" id="UP000064007"/>
    </source>
</evidence>
<keyword evidence="2" id="KW-1185">Reference proteome</keyword>
<dbReference type="HOGENOM" id="CLU_3218476_0_0_4"/>
<dbReference type="EMBL" id="LN827929">
    <property type="protein sequence ID" value="CEZ19420.1"/>
    <property type="molecule type" value="Genomic_DNA"/>
</dbReference>